<feature type="compositionally biased region" description="Basic and acidic residues" evidence="6">
    <location>
        <begin position="37"/>
        <end position="53"/>
    </location>
</feature>
<feature type="region of interest" description="Disordered" evidence="6">
    <location>
        <begin position="18"/>
        <end position="73"/>
    </location>
</feature>
<organism evidence="7 8">
    <name type="scientific">Saitozyma podzolica</name>
    <dbReference type="NCBI Taxonomy" id="1890683"/>
    <lineage>
        <taxon>Eukaryota</taxon>
        <taxon>Fungi</taxon>
        <taxon>Dikarya</taxon>
        <taxon>Basidiomycota</taxon>
        <taxon>Agaricomycotina</taxon>
        <taxon>Tremellomycetes</taxon>
        <taxon>Tremellales</taxon>
        <taxon>Trimorphomycetaceae</taxon>
        <taxon>Saitozyma</taxon>
    </lineage>
</organism>
<reference evidence="7 8" key="1">
    <citation type="submission" date="2018-11" db="EMBL/GenBank/DDBJ databases">
        <title>Genome sequence of Saitozyma podzolica DSM 27192.</title>
        <authorList>
            <person name="Aliyu H."/>
            <person name="Gorte O."/>
            <person name="Ochsenreither K."/>
        </authorList>
    </citation>
    <scope>NUCLEOTIDE SEQUENCE [LARGE SCALE GENOMIC DNA]</scope>
    <source>
        <strain evidence="7 8">DSM 27192</strain>
    </source>
</reference>
<feature type="compositionally biased region" description="Basic and acidic residues" evidence="6">
    <location>
        <begin position="61"/>
        <end position="73"/>
    </location>
</feature>
<dbReference type="PANTHER" id="PTHR31845:SF17">
    <property type="entry name" value="ZN(II)2CYS6 TRANSCRIPTION FACTOR (EUROFUNG)"/>
    <property type="match status" value="1"/>
</dbReference>
<evidence type="ECO:0000313" key="8">
    <source>
        <dbReference type="Proteomes" id="UP000279259"/>
    </source>
</evidence>
<evidence type="ECO:0000256" key="3">
    <source>
        <dbReference type="ARBA" id="ARBA00023125"/>
    </source>
</evidence>
<dbReference type="InterPro" id="IPR051089">
    <property type="entry name" value="prtT"/>
</dbReference>
<dbReference type="EMBL" id="RSCD01000014">
    <property type="protein sequence ID" value="RSH89151.1"/>
    <property type="molecule type" value="Genomic_DNA"/>
</dbReference>
<keyword evidence="2" id="KW-0805">Transcription regulation</keyword>
<evidence type="ECO:0008006" key="9">
    <source>
        <dbReference type="Google" id="ProtNLM"/>
    </source>
</evidence>
<gene>
    <name evidence="7" type="ORF">EHS25_002263</name>
</gene>
<dbReference type="GO" id="GO:0000981">
    <property type="term" value="F:DNA-binding transcription factor activity, RNA polymerase II-specific"/>
    <property type="evidence" value="ECO:0007669"/>
    <property type="project" value="TreeGrafter"/>
</dbReference>
<protein>
    <recommendedName>
        <fullName evidence="9">Transcription factor domain-containing protein</fullName>
    </recommendedName>
</protein>
<name>A0A427YDB5_9TREE</name>
<dbReference type="Proteomes" id="UP000279259">
    <property type="component" value="Unassembled WGS sequence"/>
</dbReference>
<comment type="caution">
    <text evidence="7">The sequence shown here is derived from an EMBL/GenBank/DDBJ whole genome shotgun (WGS) entry which is preliminary data.</text>
</comment>
<dbReference type="GO" id="GO:0000976">
    <property type="term" value="F:transcription cis-regulatory region binding"/>
    <property type="evidence" value="ECO:0007669"/>
    <property type="project" value="TreeGrafter"/>
</dbReference>
<keyword evidence="5" id="KW-0539">Nucleus</keyword>
<sequence length="588" mass="65956">MQPLRMLTDREEAARLRAEGHYGDLQRRTQTPTLAPDHSHRQQHPIHDIDSHRPQKRARRDTHSDHIREKGDLSRSFRDPVALGYCGEERARQLFQLFMDKSHPFMPVLDAERDTWESLRRRSAFCITAILVAASQAGDGSGPASTLTHQCRQLAEQMAKVTLFSPVSALETVQAMGRAAWLNAQVDVDRGSNTGQLERCCLAASIVDMGLHRCVPTLHKTGLGQSASGVALERERSLIIGARIWLALTKLSYEVAYNNARPLAFQDDNIFRLGRGILQHPLSNIYDSRFVISVEFQACRRSIFKPFDLVPFYDRPDVEDKLHSLNQAIQGIYEHWTDYYVDAGLSADHFLYRELSSQKAYATLRVNSLALSGIRNKHDVFLLSDQRRECLKRVLKAAEFLVASIGGGEQAVDGEYGNHYFHVGIVSTARFLIRLVGLMPEACDAGDVGQNIEKLLLNLPRFPGYNFAKVLRGDLTRARRRGVFPNVTPGPDYATSEVSDGYSAPAFSLPIFTDEQTFPWMMPALVQPPATGSARDPVGAQTVQAELDPLSWLNNLDLSTNSQPWFELPETTFDFDFGETPAEIYQGQ</sequence>
<evidence type="ECO:0000256" key="1">
    <source>
        <dbReference type="ARBA" id="ARBA00004123"/>
    </source>
</evidence>
<feature type="compositionally biased region" description="Basic and acidic residues" evidence="6">
    <location>
        <begin position="18"/>
        <end position="27"/>
    </location>
</feature>
<keyword evidence="4" id="KW-0804">Transcription</keyword>
<keyword evidence="8" id="KW-1185">Reference proteome</keyword>
<evidence type="ECO:0000256" key="5">
    <source>
        <dbReference type="ARBA" id="ARBA00023242"/>
    </source>
</evidence>
<evidence type="ECO:0000256" key="4">
    <source>
        <dbReference type="ARBA" id="ARBA00023163"/>
    </source>
</evidence>
<accession>A0A427YDB5</accession>
<dbReference type="AlphaFoldDB" id="A0A427YDB5"/>
<evidence type="ECO:0000256" key="2">
    <source>
        <dbReference type="ARBA" id="ARBA00023015"/>
    </source>
</evidence>
<proteinExistence type="predicted"/>
<evidence type="ECO:0000313" key="7">
    <source>
        <dbReference type="EMBL" id="RSH89151.1"/>
    </source>
</evidence>
<evidence type="ECO:0000256" key="6">
    <source>
        <dbReference type="SAM" id="MobiDB-lite"/>
    </source>
</evidence>
<dbReference type="OrthoDB" id="4454541at2759"/>
<dbReference type="PANTHER" id="PTHR31845">
    <property type="entry name" value="FINGER DOMAIN PROTEIN, PUTATIVE-RELATED"/>
    <property type="match status" value="1"/>
</dbReference>
<comment type="subcellular location">
    <subcellularLocation>
        <location evidence="1">Nucleus</location>
    </subcellularLocation>
</comment>
<keyword evidence="3" id="KW-0238">DNA-binding</keyword>
<dbReference type="GO" id="GO:0005634">
    <property type="term" value="C:nucleus"/>
    <property type="evidence" value="ECO:0007669"/>
    <property type="project" value="UniProtKB-SubCell"/>
</dbReference>
<dbReference type="CDD" id="cd12148">
    <property type="entry name" value="fungal_TF_MHR"/>
    <property type="match status" value="1"/>
</dbReference>